<organism evidence="5 6">
    <name type="scientific">Rubrimonas cliftonensis</name>
    <dbReference type="NCBI Taxonomy" id="89524"/>
    <lineage>
        <taxon>Bacteria</taxon>
        <taxon>Pseudomonadati</taxon>
        <taxon>Pseudomonadota</taxon>
        <taxon>Alphaproteobacteria</taxon>
        <taxon>Rhodobacterales</taxon>
        <taxon>Paracoccaceae</taxon>
        <taxon>Rubrimonas</taxon>
    </lineage>
</organism>
<dbReference type="GO" id="GO:0003824">
    <property type="term" value="F:catalytic activity"/>
    <property type="evidence" value="ECO:0007669"/>
    <property type="project" value="InterPro"/>
</dbReference>
<dbReference type="Proteomes" id="UP000198703">
    <property type="component" value="Unassembled WGS sequence"/>
</dbReference>
<dbReference type="NCBIfam" id="TIGR03370">
    <property type="entry name" value="VPLPA-CTERM"/>
    <property type="match status" value="1"/>
</dbReference>
<protein>
    <submittedName>
        <fullName evidence="5">3-phytase/alkaline phosphatase D</fullName>
    </submittedName>
</protein>
<dbReference type="InterPro" id="IPR005135">
    <property type="entry name" value="Endo/exonuclease/phosphatase"/>
</dbReference>
<feature type="chain" id="PRO_5011776764" evidence="3">
    <location>
        <begin position="22"/>
        <end position="424"/>
    </location>
</feature>
<dbReference type="SUPFAM" id="SSF56219">
    <property type="entry name" value="DNase I-like"/>
    <property type="match status" value="1"/>
</dbReference>
<dbReference type="RefSeq" id="WP_175478790.1">
    <property type="nucleotide sequence ID" value="NZ_FNQM01000003.1"/>
</dbReference>
<feature type="transmembrane region" description="Helical" evidence="2">
    <location>
        <begin position="400"/>
        <end position="419"/>
    </location>
</feature>
<dbReference type="InterPro" id="IPR036691">
    <property type="entry name" value="Endo/exonu/phosph_ase_sf"/>
</dbReference>
<evidence type="ECO:0000256" key="1">
    <source>
        <dbReference type="SAM" id="MobiDB-lite"/>
    </source>
</evidence>
<dbReference type="Pfam" id="PF03372">
    <property type="entry name" value="Exo_endo_phos"/>
    <property type="match status" value="1"/>
</dbReference>
<name>A0A1H3YYT7_9RHOB</name>
<evidence type="ECO:0000313" key="6">
    <source>
        <dbReference type="Proteomes" id="UP000198703"/>
    </source>
</evidence>
<keyword evidence="3" id="KW-0732">Signal</keyword>
<dbReference type="STRING" id="89524.SAMN05444370_103306"/>
<keyword evidence="2" id="KW-0472">Membrane</keyword>
<gene>
    <name evidence="5" type="ORF">SAMN05444370_103306</name>
</gene>
<feature type="domain" description="Endonuclease/exonuclease/phosphatase" evidence="4">
    <location>
        <begin position="27"/>
        <end position="386"/>
    </location>
</feature>
<keyword evidence="6" id="KW-1185">Reference proteome</keyword>
<evidence type="ECO:0000259" key="4">
    <source>
        <dbReference type="Pfam" id="PF03372"/>
    </source>
</evidence>
<dbReference type="EMBL" id="FNQM01000003">
    <property type="protein sequence ID" value="SEA16590.1"/>
    <property type="molecule type" value="Genomic_DNA"/>
</dbReference>
<evidence type="ECO:0000256" key="2">
    <source>
        <dbReference type="SAM" id="Phobius"/>
    </source>
</evidence>
<feature type="region of interest" description="Disordered" evidence="1">
    <location>
        <begin position="301"/>
        <end position="320"/>
    </location>
</feature>
<keyword evidence="2" id="KW-0812">Transmembrane</keyword>
<proteinExistence type="predicted"/>
<evidence type="ECO:0000313" key="5">
    <source>
        <dbReference type="EMBL" id="SEA16590.1"/>
    </source>
</evidence>
<dbReference type="Gene3D" id="3.60.10.10">
    <property type="entry name" value="Endonuclease/exonuclease/phosphatase"/>
    <property type="match status" value="1"/>
</dbReference>
<feature type="signal peptide" evidence="3">
    <location>
        <begin position="1"/>
        <end position="21"/>
    </location>
</feature>
<evidence type="ECO:0000256" key="3">
    <source>
        <dbReference type="SAM" id="SignalP"/>
    </source>
</evidence>
<sequence length="424" mass="44393">MTPRIMLLAAAAAALAGAAAADTIRIATFNASMNRNAAGELRADLESGTNQQLRTIAEIIQRVDPDVLLINEFDYEAAGDLPALFNSNYLNIGQNVSGAGPAAPVDYAYSFTAPSNTGVASGFDLDNNGSVGGPNDAKGFGFFEGQFGMAVFSKYEIDAANARTFQNFLWKDMPGARLPVDPADGAAWYSDEDLAVLPLSSKSHWDLPVIVGGETVHLLASHPTPPVFDGPEDRNGLRNADEIRFWADYVNGEDYFYDDLGGLGGLGADAKFVIVGDLNSDPVDGDSLPGAAQQLLDDPLVNTSLTPGSEGGVDAASRQGGANLSHVGDPFFDTADFADSAPGNLRADYVLPSATLDLIAAGVFWPKPNDPLFALAGDFPFPSSDHRLVWVDVAVSPAPIPLPAAAWLLLGGLGALGLAGRRRA</sequence>
<reference evidence="5 6" key="1">
    <citation type="submission" date="2016-10" db="EMBL/GenBank/DDBJ databases">
        <authorList>
            <person name="de Groot N.N."/>
        </authorList>
    </citation>
    <scope>NUCLEOTIDE SEQUENCE [LARGE SCALE GENOMIC DNA]</scope>
    <source>
        <strain evidence="5 6">DSM 15345</strain>
    </source>
</reference>
<dbReference type="InterPro" id="IPR022472">
    <property type="entry name" value="VPLPA-CTERM"/>
</dbReference>
<keyword evidence="2" id="KW-1133">Transmembrane helix</keyword>
<dbReference type="AlphaFoldDB" id="A0A1H3YYT7"/>
<accession>A0A1H3YYT7</accession>